<dbReference type="FunFam" id="3.10.400.10:FF:000002">
    <property type="entry name" value="ATP sulfurylase 2"/>
    <property type="match status" value="1"/>
</dbReference>
<dbReference type="Pfam" id="PF14306">
    <property type="entry name" value="PUA_2"/>
    <property type="match status" value="1"/>
</dbReference>
<protein>
    <recommendedName>
        <fullName evidence="3">sulfate adenylyltransferase</fullName>
        <ecNumber evidence="3">2.7.7.4</ecNumber>
    </recommendedName>
</protein>
<dbReference type="GO" id="GO:0000103">
    <property type="term" value="P:sulfate assimilation"/>
    <property type="evidence" value="ECO:0007669"/>
    <property type="project" value="InterPro"/>
</dbReference>
<keyword evidence="10" id="KW-0809">Transit peptide</keyword>
<dbReference type="Gene3D" id="3.40.50.620">
    <property type="entry name" value="HUPs"/>
    <property type="match status" value="1"/>
</dbReference>
<keyword evidence="5" id="KW-0934">Plastid</keyword>
<evidence type="ECO:0000313" key="15">
    <source>
        <dbReference type="EMBL" id="CAD8821233.1"/>
    </source>
</evidence>
<evidence type="ECO:0000259" key="13">
    <source>
        <dbReference type="Pfam" id="PF01747"/>
    </source>
</evidence>
<dbReference type="InterPro" id="IPR014729">
    <property type="entry name" value="Rossmann-like_a/b/a_fold"/>
</dbReference>
<organism evidence="15">
    <name type="scientific">Timspurckia oligopyrenoides</name>
    <dbReference type="NCBI Taxonomy" id="708627"/>
    <lineage>
        <taxon>Eukaryota</taxon>
        <taxon>Rhodophyta</taxon>
        <taxon>Bangiophyceae</taxon>
        <taxon>Porphyridiales</taxon>
        <taxon>Porphyridiaceae</taxon>
        <taxon>Timspurckia</taxon>
    </lineage>
</organism>
<evidence type="ECO:0000256" key="3">
    <source>
        <dbReference type="ARBA" id="ARBA00012391"/>
    </source>
</evidence>
<dbReference type="FunFam" id="3.40.50.620:FF:000006">
    <property type="entry name" value="bifunctional 3'-phosphoadenosine 5'-phosphosulfate synthase 1"/>
    <property type="match status" value="1"/>
</dbReference>
<evidence type="ECO:0000256" key="8">
    <source>
        <dbReference type="ARBA" id="ARBA00022741"/>
    </source>
</evidence>
<dbReference type="InterPro" id="IPR025980">
    <property type="entry name" value="ATP-Sase_PUA-like_dom"/>
</dbReference>
<dbReference type="CDD" id="cd00517">
    <property type="entry name" value="ATPS"/>
    <property type="match status" value="1"/>
</dbReference>
<comment type="subcellular location">
    <subcellularLocation>
        <location evidence="1">Plastid</location>
        <location evidence="1">Chloroplast</location>
    </subcellularLocation>
</comment>
<proteinExistence type="inferred from homology"/>
<dbReference type="SUPFAM" id="SSF52374">
    <property type="entry name" value="Nucleotidylyl transferase"/>
    <property type="match status" value="1"/>
</dbReference>
<dbReference type="InterPro" id="IPR015947">
    <property type="entry name" value="PUA-like_sf"/>
</dbReference>
<keyword evidence="9" id="KW-0067">ATP-binding</keyword>
<dbReference type="PANTHER" id="PTHR11055">
    <property type="entry name" value="BIFUNCTIONAL 3'-PHOSPHOADENOSINE 5'-PHOSPHOSULFATE SYNTHASE"/>
    <property type="match status" value="1"/>
</dbReference>
<keyword evidence="4" id="KW-0150">Chloroplast</keyword>
<dbReference type="SUPFAM" id="SSF88697">
    <property type="entry name" value="PUA domain-like"/>
    <property type="match status" value="1"/>
</dbReference>
<keyword evidence="6" id="KW-0808">Transferase</keyword>
<accession>A0A7S1ES91</accession>
<evidence type="ECO:0000256" key="9">
    <source>
        <dbReference type="ARBA" id="ARBA00022840"/>
    </source>
</evidence>
<dbReference type="AlphaFoldDB" id="A0A7S1ES91"/>
<evidence type="ECO:0000256" key="2">
    <source>
        <dbReference type="ARBA" id="ARBA00005048"/>
    </source>
</evidence>
<keyword evidence="7" id="KW-0548">Nucleotidyltransferase</keyword>
<dbReference type="GO" id="GO:0004020">
    <property type="term" value="F:adenylylsulfate kinase activity"/>
    <property type="evidence" value="ECO:0007669"/>
    <property type="project" value="TreeGrafter"/>
</dbReference>
<evidence type="ECO:0000256" key="10">
    <source>
        <dbReference type="ARBA" id="ARBA00022946"/>
    </source>
</evidence>
<comment type="similarity">
    <text evidence="11">Belongs to the sulfate adenylyltransferase family.</text>
</comment>
<evidence type="ECO:0000256" key="4">
    <source>
        <dbReference type="ARBA" id="ARBA00022528"/>
    </source>
</evidence>
<name>A0A7S1ES91_9RHOD</name>
<evidence type="ECO:0000259" key="14">
    <source>
        <dbReference type="Pfam" id="PF14306"/>
    </source>
</evidence>
<dbReference type="PANTHER" id="PTHR11055:SF37">
    <property type="entry name" value="ATP SULFURYLASE 2"/>
    <property type="match status" value="1"/>
</dbReference>
<dbReference type="GO" id="GO:0005524">
    <property type="term" value="F:ATP binding"/>
    <property type="evidence" value="ECO:0007669"/>
    <property type="project" value="UniProtKB-KW"/>
</dbReference>
<evidence type="ECO:0000256" key="7">
    <source>
        <dbReference type="ARBA" id="ARBA00022695"/>
    </source>
</evidence>
<evidence type="ECO:0000256" key="12">
    <source>
        <dbReference type="ARBA" id="ARBA00049370"/>
    </source>
</evidence>
<feature type="domain" description="Sulphate adenylyltransferase catalytic" evidence="13">
    <location>
        <begin position="228"/>
        <end position="449"/>
    </location>
</feature>
<comment type="pathway">
    <text evidence="2">Sulfur metabolism; hydrogen sulfide biosynthesis; sulfite from sulfate: step 1/3.</text>
</comment>
<dbReference type="Gene3D" id="3.10.400.10">
    <property type="entry name" value="Sulfate adenylyltransferase"/>
    <property type="match status" value="1"/>
</dbReference>
<dbReference type="Pfam" id="PF01747">
    <property type="entry name" value="ATP-sulfurylase"/>
    <property type="match status" value="1"/>
</dbReference>
<feature type="domain" description="ATP-sulfurylase PUA-like" evidence="14">
    <location>
        <begin position="66"/>
        <end position="219"/>
    </location>
</feature>
<dbReference type="InterPro" id="IPR024951">
    <property type="entry name" value="Sulfurylase_cat_dom"/>
</dbReference>
<evidence type="ECO:0000256" key="5">
    <source>
        <dbReference type="ARBA" id="ARBA00022640"/>
    </source>
</evidence>
<comment type="catalytic activity">
    <reaction evidence="12">
        <text>sulfate + ATP + H(+) = adenosine 5'-phosphosulfate + diphosphate</text>
        <dbReference type="Rhea" id="RHEA:18133"/>
        <dbReference type="ChEBI" id="CHEBI:15378"/>
        <dbReference type="ChEBI" id="CHEBI:16189"/>
        <dbReference type="ChEBI" id="CHEBI:30616"/>
        <dbReference type="ChEBI" id="CHEBI:33019"/>
        <dbReference type="ChEBI" id="CHEBI:58243"/>
        <dbReference type="EC" id="2.7.7.4"/>
    </reaction>
</comment>
<dbReference type="EC" id="2.7.7.4" evidence="3"/>
<dbReference type="NCBIfam" id="TIGR00339">
    <property type="entry name" value="sopT"/>
    <property type="match status" value="1"/>
</dbReference>
<dbReference type="GO" id="GO:0009507">
    <property type="term" value="C:chloroplast"/>
    <property type="evidence" value="ECO:0007669"/>
    <property type="project" value="UniProtKB-SubCell"/>
</dbReference>
<dbReference type="InterPro" id="IPR002650">
    <property type="entry name" value="Sulphate_adenylyltransferase"/>
</dbReference>
<dbReference type="GO" id="GO:0004781">
    <property type="term" value="F:sulfate adenylyltransferase (ATP) activity"/>
    <property type="evidence" value="ECO:0007669"/>
    <property type="project" value="UniProtKB-EC"/>
</dbReference>
<dbReference type="EMBL" id="HBFP01007848">
    <property type="protein sequence ID" value="CAD8821233.1"/>
    <property type="molecule type" value="Transcribed_RNA"/>
</dbReference>
<evidence type="ECO:0000256" key="6">
    <source>
        <dbReference type="ARBA" id="ARBA00022679"/>
    </source>
</evidence>
<sequence>MIGFVVSGVRGTQNVSERIAVSHSPAVTQSAARNSGRYARLSLNMTATVPETVSGTIAPPRTIGADLMVPKDQVEAKKAEAETLPSVSLSEVDLQWVHVLSEGWAAPLKGFMREDEYVQTLHFNAIRQADGSFSNQSVPIVLDVSDEKKKELEGCSAFALRDESGKAIAILRNPEFYVHNKEERCARMFGLVDARHPYAEIIYNGGEWLVGGDIEVLERVRYNDGLDEYRLTPQELEAEYVKRGADAVFFFQLRNPIHNGHALLMTSTREELMKRGFKNPVLVVHQIGGKVKGDDVPLRERMMQNQAVITEGVLDPKSTILGIFPSPMLYAGPTEVQWHAKARLNAGCQFYIVGRDPAGMKHPATDEDMYDPWHGKKALTFAPGLENLEILPFRVAAYDKKAQGMAFFDPSRAEDFLFISGTKMRKYAASGETPPNGFMAPSAWKILVDYYASKQ</sequence>
<reference evidence="15" key="1">
    <citation type="submission" date="2021-01" db="EMBL/GenBank/DDBJ databases">
        <authorList>
            <person name="Corre E."/>
            <person name="Pelletier E."/>
            <person name="Niang G."/>
            <person name="Scheremetjew M."/>
            <person name="Finn R."/>
            <person name="Kale V."/>
            <person name="Holt S."/>
            <person name="Cochrane G."/>
            <person name="Meng A."/>
            <person name="Brown T."/>
            <person name="Cohen L."/>
        </authorList>
    </citation>
    <scope>NUCLEOTIDE SEQUENCE</scope>
    <source>
        <strain evidence="15">CCMP3278</strain>
    </source>
</reference>
<gene>
    <name evidence="15" type="ORF">TOLI1172_LOCUS5628</name>
</gene>
<evidence type="ECO:0000256" key="11">
    <source>
        <dbReference type="ARBA" id="ARBA00037980"/>
    </source>
</evidence>
<keyword evidence="8" id="KW-0547">Nucleotide-binding</keyword>
<evidence type="ECO:0000256" key="1">
    <source>
        <dbReference type="ARBA" id="ARBA00004229"/>
    </source>
</evidence>